<evidence type="ECO:0000313" key="1">
    <source>
        <dbReference type="EMBL" id="GIX88421.1"/>
    </source>
</evidence>
<organism evidence="1 2">
    <name type="scientific">Caerostris extrusa</name>
    <name type="common">Bark spider</name>
    <name type="synonym">Caerostris bankana</name>
    <dbReference type="NCBI Taxonomy" id="172846"/>
    <lineage>
        <taxon>Eukaryota</taxon>
        <taxon>Metazoa</taxon>
        <taxon>Ecdysozoa</taxon>
        <taxon>Arthropoda</taxon>
        <taxon>Chelicerata</taxon>
        <taxon>Arachnida</taxon>
        <taxon>Araneae</taxon>
        <taxon>Araneomorphae</taxon>
        <taxon>Entelegynae</taxon>
        <taxon>Araneoidea</taxon>
        <taxon>Araneidae</taxon>
        <taxon>Caerostris</taxon>
    </lineage>
</organism>
<keyword evidence="2" id="KW-1185">Reference proteome</keyword>
<gene>
    <name evidence="1" type="ORF">CEXT_802171</name>
</gene>
<dbReference type="Proteomes" id="UP001054945">
    <property type="component" value="Unassembled WGS sequence"/>
</dbReference>
<evidence type="ECO:0000313" key="2">
    <source>
        <dbReference type="Proteomes" id="UP001054945"/>
    </source>
</evidence>
<dbReference type="EMBL" id="BPLR01003769">
    <property type="protein sequence ID" value="GIX88421.1"/>
    <property type="molecule type" value="Genomic_DNA"/>
</dbReference>
<proteinExistence type="predicted"/>
<name>A0AAV4NXY0_CAEEX</name>
<accession>A0AAV4NXY0</accession>
<protein>
    <submittedName>
        <fullName evidence="1">Uncharacterized protein</fullName>
    </submittedName>
</protein>
<comment type="caution">
    <text evidence="1">The sequence shown here is derived from an EMBL/GenBank/DDBJ whole genome shotgun (WGS) entry which is preliminary data.</text>
</comment>
<sequence length="127" mass="14970">MHLGLDVIPEVKVENRWVIKQGIELENRDLNEADVLQCPHTGTMSIHYSFHTNHFSWSLVQRYKCRLRRSINTSENFPYRSEHPPFHPLNFRMRDTCRPIRIYVFVYPSMSDSVSQMSVSCVNDNNG</sequence>
<dbReference type="AlphaFoldDB" id="A0AAV4NXY0"/>
<reference evidence="1 2" key="1">
    <citation type="submission" date="2021-06" db="EMBL/GenBank/DDBJ databases">
        <title>Caerostris extrusa draft genome.</title>
        <authorList>
            <person name="Kono N."/>
            <person name="Arakawa K."/>
        </authorList>
    </citation>
    <scope>NUCLEOTIDE SEQUENCE [LARGE SCALE GENOMIC DNA]</scope>
</reference>